<dbReference type="InterPro" id="IPR001810">
    <property type="entry name" value="F-box_dom"/>
</dbReference>
<accession>A0A0C9TJP7</accession>
<dbReference type="InterPro" id="IPR036047">
    <property type="entry name" value="F-box-like_dom_sf"/>
</dbReference>
<organism evidence="2 3">
    <name type="scientific">Paxillus involutus ATCC 200175</name>
    <dbReference type="NCBI Taxonomy" id="664439"/>
    <lineage>
        <taxon>Eukaryota</taxon>
        <taxon>Fungi</taxon>
        <taxon>Dikarya</taxon>
        <taxon>Basidiomycota</taxon>
        <taxon>Agaricomycotina</taxon>
        <taxon>Agaricomycetes</taxon>
        <taxon>Agaricomycetidae</taxon>
        <taxon>Boletales</taxon>
        <taxon>Paxilineae</taxon>
        <taxon>Paxillaceae</taxon>
        <taxon>Paxillus</taxon>
    </lineage>
</organism>
<dbReference type="Pfam" id="PF12937">
    <property type="entry name" value="F-box-like"/>
    <property type="match status" value="1"/>
</dbReference>
<proteinExistence type="predicted"/>
<protein>
    <recommendedName>
        <fullName evidence="1">F-box domain-containing protein</fullName>
    </recommendedName>
</protein>
<reference evidence="2 3" key="1">
    <citation type="submission" date="2014-06" db="EMBL/GenBank/DDBJ databases">
        <authorList>
            <consortium name="DOE Joint Genome Institute"/>
            <person name="Kuo A."/>
            <person name="Kohler A."/>
            <person name="Nagy L.G."/>
            <person name="Floudas D."/>
            <person name="Copeland A."/>
            <person name="Barry K.W."/>
            <person name="Cichocki N."/>
            <person name="Veneault-Fourrey C."/>
            <person name="LaButti K."/>
            <person name="Lindquist E.A."/>
            <person name="Lipzen A."/>
            <person name="Lundell T."/>
            <person name="Morin E."/>
            <person name="Murat C."/>
            <person name="Sun H."/>
            <person name="Tunlid A."/>
            <person name="Henrissat B."/>
            <person name="Grigoriev I.V."/>
            <person name="Hibbett D.S."/>
            <person name="Martin F."/>
            <person name="Nordberg H.P."/>
            <person name="Cantor M.N."/>
            <person name="Hua S.X."/>
        </authorList>
    </citation>
    <scope>NUCLEOTIDE SEQUENCE [LARGE SCALE GENOMIC DNA]</scope>
    <source>
        <strain evidence="2 3">ATCC 200175</strain>
    </source>
</reference>
<dbReference type="CDD" id="cd09917">
    <property type="entry name" value="F-box_SF"/>
    <property type="match status" value="1"/>
</dbReference>
<keyword evidence="3" id="KW-1185">Reference proteome</keyword>
<dbReference type="HOGENOM" id="CLU_545258_0_0_1"/>
<dbReference type="Proteomes" id="UP000053647">
    <property type="component" value="Unassembled WGS sequence"/>
</dbReference>
<dbReference type="PROSITE" id="PS50181">
    <property type="entry name" value="FBOX"/>
    <property type="match status" value="1"/>
</dbReference>
<dbReference type="SUPFAM" id="SSF81383">
    <property type="entry name" value="F-box domain"/>
    <property type="match status" value="1"/>
</dbReference>
<name>A0A0C9TJP7_PAXIN</name>
<dbReference type="Gene3D" id="1.20.1280.50">
    <property type="match status" value="1"/>
</dbReference>
<dbReference type="EMBL" id="KN819698">
    <property type="protein sequence ID" value="KIJ08117.1"/>
    <property type="molecule type" value="Genomic_DNA"/>
</dbReference>
<gene>
    <name evidence="2" type="ORF">PAXINDRAFT_173094</name>
</gene>
<feature type="domain" description="F-box" evidence="1">
    <location>
        <begin position="6"/>
        <end position="52"/>
    </location>
</feature>
<evidence type="ECO:0000313" key="3">
    <source>
        <dbReference type="Proteomes" id="UP000053647"/>
    </source>
</evidence>
<evidence type="ECO:0000313" key="2">
    <source>
        <dbReference type="EMBL" id="KIJ08117.1"/>
    </source>
</evidence>
<dbReference type="SMART" id="SM00256">
    <property type="entry name" value="FBOX"/>
    <property type="match status" value="1"/>
</dbReference>
<sequence length="471" mass="52822">MPKISYSRPLPFPVELIFKVLSFVNARDIVRLRTVSKQFYDIAHDPQLWRALYVTSCVPRPPGPFLWQSTECLERTLVQSEQLSRKWTSEPLKFAARALPDLYPTQWALLFGRWFIWTDDTTNLRSHNLDTGVEQVLWQVEESSRFVACPTTSVDGRMINIILYDVGEVGSPPTVTNLLEYQVHEDSCSLSDAVSHGIPGLQGRLRTNGQVPYGFYFDEGNHMLDSKTGSFYKLPPFNSIWRPKVILTKTHLIALCIMSHTATLVRAFIIPHPPSPTPPHATVNELCLTHEAHMDECPSPVLLIRDSVFDTITRSTNLRFLVGFDDHQTNYCCLDLTLPEPSSGEVMPMSIRIQDLFAVDCDSEPALAGGSADGHVRGFVSRLTGDDSCPHGDVINIQKFTIDASQEKCTAVLGEPAPVAFPQNLGGISAMISRFNFTSNMSQEFDAIRGRFCYDIDNGSRLTDIVFFDLE</sequence>
<dbReference type="OrthoDB" id="2670467at2759"/>
<reference evidence="3" key="2">
    <citation type="submission" date="2015-01" db="EMBL/GenBank/DDBJ databases">
        <title>Evolutionary Origins and Diversification of the Mycorrhizal Mutualists.</title>
        <authorList>
            <consortium name="DOE Joint Genome Institute"/>
            <consortium name="Mycorrhizal Genomics Consortium"/>
            <person name="Kohler A."/>
            <person name="Kuo A."/>
            <person name="Nagy L.G."/>
            <person name="Floudas D."/>
            <person name="Copeland A."/>
            <person name="Barry K.W."/>
            <person name="Cichocki N."/>
            <person name="Veneault-Fourrey C."/>
            <person name="LaButti K."/>
            <person name="Lindquist E.A."/>
            <person name="Lipzen A."/>
            <person name="Lundell T."/>
            <person name="Morin E."/>
            <person name="Murat C."/>
            <person name="Riley R."/>
            <person name="Ohm R."/>
            <person name="Sun H."/>
            <person name="Tunlid A."/>
            <person name="Henrissat B."/>
            <person name="Grigoriev I.V."/>
            <person name="Hibbett D.S."/>
            <person name="Martin F."/>
        </authorList>
    </citation>
    <scope>NUCLEOTIDE SEQUENCE [LARGE SCALE GENOMIC DNA]</scope>
    <source>
        <strain evidence="3">ATCC 200175</strain>
    </source>
</reference>
<evidence type="ECO:0000259" key="1">
    <source>
        <dbReference type="PROSITE" id="PS50181"/>
    </source>
</evidence>
<dbReference type="AlphaFoldDB" id="A0A0C9TJP7"/>